<sequence>MMHVVLEGRHLEYYKFCRDVRYKPIRKRDSYHKKSLYAVLRYLSFTPYLQRLYTLRATTEHMTWHATHLTEEGSICHPSDAEVWRRFDQMYLNFAEEPCNVQPCLCIDEFGPNGQRGRTYSCGSFILTLYNLLLGVHYAGDIDVDCEQPTYLRDGVWMSTTGIMGCPICINDTRTFYLQHVGKSLTIPLGYGNDLTWTGKSSFGISILGRQPI</sequence>
<dbReference type="AlphaFoldDB" id="A0AAE2BP90"/>
<organism evidence="1 2">
    <name type="scientific">Sesamum angolense</name>
    <dbReference type="NCBI Taxonomy" id="2727404"/>
    <lineage>
        <taxon>Eukaryota</taxon>
        <taxon>Viridiplantae</taxon>
        <taxon>Streptophyta</taxon>
        <taxon>Embryophyta</taxon>
        <taxon>Tracheophyta</taxon>
        <taxon>Spermatophyta</taxon>
        <taxon>Magnoliopsida</taxon>
        <taxon>eudicotyledons</taxon>
        <taxon>Gunneridae</taxon>
        <taxon>Pentapetalae</taxon>
        <taxon>asterids</taxon>
        <taxon>lamiids</taxon>
        <taxon>Lamiales</taxon>
        <taxon>Pedaliaceae</taxon>
        <taxon>Sesamum</taxon>
    </lineage>
</organism>
<dbReference type="InterPro" id="IPR004242">
    <property type="entry name" value="Transposase_21"/>
</dbReference>
<name>A0AAE2BP90_9LAMI</name>
<accession>A0AAE2BP90</accession>
<evidence type="ECO:0000313" key="1">
    <source>
        <dbReference type="EMBL" id="KAK4392717.1"/>
    </source>
</evidence>
<keyword evidence="2" id="KW-1185">Reference proteome</keyword>
<dbReference type="Pfam" id="PF02992">
    <property type="entry name" value="Transposase_21"/>
    <property type="match status" value="1"/>
</dbReference>
<dbReference type="Proteomes" id="UP001289374">
    <property type="component" value="Unassembled WGS sequence"/>
</dbReference>
<dbReference type="EMBL" id="JACGWL010000011">
    <property type="protein sequence ID" value="KAK4392717.1"/>
    <property type="molecule type" value="Genomic_DNA"/>
</dbReference>
<comment type="caution">
    <text evidence="1">The sequence shown here is derived from an EMBL/GenBank/DDBJ whole genome shotgun (WGS) entry which is preliminary data.</text>
</comment>
<protein>
    <submittedName>
        <fullName evidence="1">Uncharacterized protein</fullName>
    </submittedName>
</protein>
<gene>
    <name evidence="1" type="ORF">Sango_2049500</name>
</gene>
<proteinExistence type="predicted"/>
<reference evidence="1" key="2">
    <citation type="journal article" date="2024" name="Plant">
        <title>Genomic evolution and insights into agronomic trait innovations of Sesamum species.</title>
        <authorList>
            <person name="Miao H."/>
            <person name="Wang L."/>
            <person name="Qu L."/>
            <person name="Liu H."/>
            <person name="Sun Y."/>
            <person name="Le M."/>
            <person name="Wang Q."/>
            <person name="Wei S."/>
            <person name="Zheng Y."/>
            <person name="Lin W."/>
            <person name="Duan Y."/>
            <person name="Cao H."/>
            <person name="Xiong S."/>
            <person name="Wang X."/>
            <person name="Wei L."/>
            <person name="Li C."/>
            <person name="Ma Q."/>
            <person name="Ju M."/>
            <person name="Zhao R."/>
            <person name="Li G."/>
            <person name="Mu C."/>
            <person name="Tian Q."/>
            <person name="Mei H."/>
            <person name="Zhang T."/>
            <person name="Gao T."/>
            <person name="Zhang H."/>
        </authorList>
    </citation>
    <scope>NUCLEOTIDE SEQUENCE</scope>
    <source>
        <strain evidence="1">K16</strain>
    </source>
</reference>
<reference evidence="1" key="1">
    <citation type="submission" date="2020-06" db="EMBL/GenBank/DDBJ databases">
        <authorList>
            <person name="Li T."/>
            <person name="Hu X."/>
            <person name="Zhang T."/>
            <person name="Song X."/>
            <person name="Zhang H."/>
            <person name="Dai N."/>
            <person name="Sheng W."/>
            <person name="Hou X."/>
            <person name="Wei L."/>
        </authorList>
    </citation>
    <scope>NUCLEOTIDE SEQUENCE</scope>
    <source>
        <strain evidence="1">K16</strain>
        <tissue evidence="1">Leaf</tissue>
    </source>
</reference>
<evidence type="ECO:0000313" key="2">
    <source>
        <dbReference type="Proteomes" id="UP001289374"/>
    </source>
</evidence>